<comment type="caution">
    <text evidence="1">The sequence shown here is derived from an EMBL/GenBank/DDBJ whole genome shotgun (WGS) entry which is preliminary data.</text>
</comment>
<dbReference type="EMBL" id="PKJT01000003">
    <property type="protein sequence ID" value="PKZ82499.1"/>
    <property type="molecule type" value="Genomic_DNA"/>
</dbReference>
<evidence type="ECO:0000313" key="2">
    <source>
        <dbReference type="Proteomes" id="UP000234847"/>
    </source>
</evidence>
<proteinExistence type="predicted"/>
<accession>A0AAX0VL09</accession>
<protein>
    <recommendedName>
        <fullName evidence="3">Glycosyltransferase family 1 protein</fullName>
    </recommendedName>
</protein>
<gene>
    <name evidence="1" type="ORF">CYJ95_04695</name>
</gene>
<evidence type="ECO:0000313" key="1">
    <source>
        <dbReference type="EMBL" id="PKZ82499.1"/>
    </source>
</evidence>
<dbReference type="Gene3D" id="3.40.50.2000">
    <property type="entry name" value="Glycogen Phosphorylase B"/>
    <property type="match status" value="1"/>
</dbReference>
<organism evidence="1 2">
    <name type="scientific">Micrococcus luteus</name>
    <name type="common">Micrococcus lysodeikticus</name>
    <dbReference type="NCBI Taxonomy" id="1270"/>
    <lineage>
        <taxon>Bacteria</taxon>
        <taxon>Bacillati</taxon>
        <taxon>Actinomycetota</taxon>
        <taxon>Actinomycetes</taxon>
        <taxon>Micrococcales</taxon>
        <taxon>Micrococcaceae</taxon>
        <taxon>Micrococcus</taxon>
    </lineage>
</organism>
<dbReference type="Proteomes" id="UP000234847">
    <property type="component" value="Unassembled WGS sequence"/>
</dbReference>
<dbReference type="AlphaFoldDB" id="A0AAX0VL09"/>
<dbReference type="SUPFAM" id="SSF53756">
    <property type="entry name" value="UDP-Glycosyltransferase/glycogen phosphorylase"/>
    <property type="match status" value="1"/>
</dbReference>
<name>A0AAX0VL09_MICLU</name>
<reference evidence="1 2" key="1">
    <citation type="submission" date="2017-12" db="EMBL/GenBank/DDBJ databases">
        <title>Phylogenetic diversity of female urinary microbiome.</title>
        <authorList>
            <person name="Thomas-White K."/>
            <person name="Wolfe A.J."/>
        </authorList>
    </citation>
    <scope>NUCLEOTIDE SEQUENCE [LARGE SCALE GENOMIC DNA]</scope>
    <source>
        <strain evidence="1 2">UMB0038</strain>
    </source>
</reference>
<evidence type="ECO:0008006" key="3">
    <source>
        <dbReference type="Google" id="ProtNLM"/>
    </source>
</evidence>
<sequence>MEVEGWTHVSPSLGEYRYLSGGEGQRVTAFDVTVPDSAAHLVLQGHAWKPEFPVRVNGAPMVLRHVHPLDTPVAPFSPDTRVRVWDFVQHVPVSPGTASIEGVVHASLPTEKSTALLTVGFLDEAGRPLPGPSDLPQNPTFGPFVQLRGAAEGPLETQFQIAVPSQARWVRIQGRRGWGNSDVMMQAEVDVTEVRSSAAEIDAFLAEIPEGDTLLVIDTTAPPLGHETLSLRPNNLARAFERAGVWVVFLPFSSLQEFPARVSDRILQVARKDFGRLVRGLTTRRRSMGDTYICSSFPSIGAVALGTQLKTLGWQVVYECRDDMEEFNRVGYSKWYSPALERQMLIVADKVVSVSTALDAKLVSMWPALRDHAVIPNAVNRHVIDQSEGLRTEESFDRREHLRVAGYVGHLTPSWFDWPLIAEAARRMPETVFEIIGHGAPQGMSLPSNVHLLGPRSHEQLADIVTGWKAGLIPFLDIPLTRSVDPNKIYEYFAWGLRCVTAPMGSVETYPSTWVHRGVDEFVEKLDEALSTPWAPGEREAMESFVQSSDWDDRAERLLSYYGITTEGRD</sequence>